<evidence type="ECO:0000259" key="1">
    <source>
        <dbReference type="Pfam" id="PF24719"/>
    </source>
</evidence>
<protein>
    <recommendedName>
        <fullName evidence="1">Imm33-like domain-containing protein</fullName>
    </recommendedName>
</protein>
<proteinExistence type="predicted"/>
<dbReference type="RefSeq" id="WP_378162178.1">
    <property type="nucleotide sequence ID" value="NZ_JBHSBU010000001.1"/>
</dbReference>
<dbReference type="InterPro" id="IPR056509">
    <property type="entry name" value="Imm33-like"/>
</dbReference>
<gene>
    <name evidence="2" type="ORF">ACFOW7_06215</name>
</gene>
<reference evidence="3" key="1">
    <citation type="journal article" date="2019" name="Int. J. Syst. Evol. Microbiol.">
        <title>The Global Catalogue of Microorganisms (GCM) 10K type strain sequencing project: providing services to taxonomists for standard genome sequencing and annotation.</title>
        <authorList>
            <consortium name="The Broad Institute Genomics Platform"/>
            <consortium name="The Broad Institute Genome Sequencing Center for Infectious Disease"/>
            <person name="Wu L."/>
            <person name="Ma J."/>
        </authorList>
    </citation>
    <scope>NUCLEOTIDE SEQUENCE [LARGE SCALE GENOMIC DNA]</scope>
    <source>
        <strain evidence="3">LMG 29894</strain>
    </source>
</reference>
<evidence type="ECO:0000313" key="3">
    <source>
        <dbReference type="Proteomes" id="UP001595791"/>
    </source>
</evidence>
<accession>A0ABV8MPE8</accession>
<sequence>MNILVRNGLTVETDGLMQSTGYEFSVAAPSHSDIDAYRDFLLFLLNYVSLGGKIEAGETVRYGFWLTKAVAMASEKITFWELDPETMEFVPGIRNAIRFWVDQNRLCAKHSAEFVPPYLEQNVVISVGVYEGGDVQGVRYPSPEHMSGWWITTDLYNGDTKTLQKVHAYHLVQQRPELIQFLGLPYGYRFYSDNGEVKLDPKAQR</sequence>
<organism evidence="2 3">
    <name type="scientific">Chitinimonas lacunae</name>
    <dbReference type="NCBI Taxonomy" id="1963018"/>
    <lineage>
        <taxon>Bacteria</taxon>
        <taxon>Pseudomonadati</taxon>
        <taxon>Pseudomonadota</taxon>
        <taxon>Betaproteobacteria</taxon>
        <taxon>Neisseriales</taxon>
        <taxon>Chitinibacteraceae</taxon>
        <taxon>Chitinimonas</taxon>
    </lineage>
</organism>
<dbReference type="Pfam" id="PF24719">
    <property type="entry name" value="Imm33-like"/>
    <property type="match status" value="1"/>
</dbReference>
<keyword evidence="3" id="KW-1185">Reference proteome</keyword>
<dbReference type="EMBL" id="JBHSBU010000001">
    <property type="protein sequence ID" value="MFC4158951.1"/>
    <property type="molecule type" value="Genomic_DNA"/>
</dbReference>
<dbReference type="Proteomes" id="UP001595791">
    <property type="component" value="Unassembled WGS sequence"/>
</dbReference>
<evidence type="ECO:0000313" key="2">
    <source>
        <dbReference type="EMBL" id="MFC4158951.1"/>
    </source>
</evidence>
<comment type="caution">
    <text evidence="2">The sequence shown here is derived from an EMBL/GenBank/DDBJ whole genome shotgun (WGS) entry which is preliminary data.</text>
</comment>
<name>A0ABV8MPE8_9NEIS</name>
<feature type="domain" description="Imm33-like" evidence="1">
    <location>
        <begin position="103"/>
        <end position="196"/>
    </location>
</feature>